<feature type="repeat" description="PPR" evidence="4">
    <location>
        <begin position="222"/>
        <end position="256"/>
    </location>
</feature>
<dbReference type="GO" id="GO:0003723">
    <property type="term" value="F:RNA binding"/>
    <property type="evidence" value="ECO:0007669"/>
    <property type="project" value="InterPro"/>
</dbReference>
<evidence type="ECO:0000313" key="5">
    <source>
        <dbReference type="EMBL" id="WVZ90250.1"/>
    </source>
</evidence>
<dbReference type="Pfam" id="PF20431">
    <property type="entry name" value="E_motif"/>
    <property type="match status" value="1"/>
</dbReference>
<dbReference type="AlphaFoldDB" id="A0AAQ3X9P0"/>
<dbReference type="InterPro" id="IPR002885">
    <property type="entry name" value="PPR_rpt"/>
</dbReference>
<accession>A0AAQ3X9P0</accession>
<dbReference type="GO" id="GO:0009451">
    <property type="term" value="P:RNA modification"/>
    <property type="evidence" value="ECO:0007669"/>
    <property type="project" value="InterPro"/>
</dbReference>
<evidence type="ECO:0008006" key="7">
    <source>
        <dbReference type="Google" id="ProtNLM"/>
    </source>
</evidence>
<keyword evidence="1" id="KW-0677">Repeat</keyword>
<dbReference type="Proteomes" id="UP001341281">
    <property type="component" value="Chromosome 08"/>
</dbReference>
<evidence type="ECO:0000256" key="1">
    <source>
        <dbReference type="ARBA" id="ARBA00022737"/>
    </source>
</evidence>
<dbReference type="FunFam" id="1.25.40.10:FF:000334">
    <property type="entry name" value="Pentatricopeptide repeat-containing protein"/>
    <property type="match status" value="1"/>
</dbReference>
<dbReference type="InterPro" id="IPR046848">
    <property type="entry name" value="E_motif"/>
</dbReference>
<protein>
    <recommendedName>
        <fullName evidence="7">Chlororespiratory reduction 4</fullName>
    </recommendedName>
</protein>
<keyword evidence="6" id="KW-1185">Reference proteome</keyword>
<evidence type="ECO:0000313" key="6">
    <source>
        <dbReference type="Proteomes" id="UP001341281"/>
    </source>
</evidence>
<sequence length="567" mass="61670">MRHSSDAVLTPPSVRPHAGALPALLAGLARRATTPVAARQLQTQLLLRGLPLPARAAVALIASSPCPRHARAVFDSAVPAASDNVYLWTATIAVYARHASSSPSAVEEALALFRRMLRRGAPRPNAFTASSVVRCCSALRAVREGLQVHGFLVNAGLGRSSHVGAALLGMYGDLGWIWEARRVFDEMPTRSVVLGNAMVACYVRAGNVEAGLEVFEGMAERDAISWNTLMMGYLQKGEAGVARELFEEMTERNVNSWNMGIAACSEEASWADAVALFNRMRLAEFEPDAMTMAVLMSACAHLGSLSVAGQVHGFLKKGCIEMNCHVYNSLVNMYAKCGSISQVHLLFLETPMKDTVSYNVMISALAHLGHGRSALELFHEMVEEGLQPDSVTFLGILSACAHAGLVQDGKRYFESMRTIYAVEQSPDHYACMVDLYGRAGVIEEAHCLVPTMPMKPHAGVWGSLLSACRKHSHVEVGKIAARELIAIEPHNPGTYVLLANTLAHDQQWDSVETVWKSMRGQGIHKTAGCSWVEVGTVVHEFLTRDLSHPNSDEIYSVLEHLYLQLTS</sequence>
<name>A0AAQ3X9P0_PASNO</name>
<dbReference type="Pfam" id="PF13812">
    <property type="entry name" value="PPR_3"/>
    <property type="match status" value="1"/>
</dbReference>
<comment type="similarity">
    <text evidence="3">Belongs to the PPR family. PCMP-E subfamily.</text>
</comment>
<evidence type="ECO:0000256" key="2">
    <source>
        <dbReference type="ARBA" id="ARBA00022946"/>
    </source>
</evidence>
<evidence type="ECO:0000256" key="3">
    <source>
        <dbReference type="ARBA" id="ARBA00061659"/>
    </source>
</evidence>
<dbReference type="PANTHER" id="PTHR47926:SF534">
    <property type="entry name" value="PENTATRICOPEPTIDE REPEAT-CONTAINING PROTEIN"/>
    <property type="match status" value="1"/>
</dbReference>
<dbReference type="Pfam" id="PF20430">
    <property type="entry name" value="Eplus_motif"/>
    <property type="match status" value="1"/>
</dbReference>
<organism evidence="5 6">
    <name type="scientific">Paspalum notatum var. saurae</name>
    <dbReference type="NCBI Taxonomy" id="547442"/>
    <lineage>
        <taxon>Eukaryota</taxon>
        <taxon>Viridiplantae</taxon>
        <taxon>Streptophyta</taxon>
        <taxon>Embryophyta</taxon>
        <taxon>Tracheophyta</taxon>
        <taxon>Spermatophyta</taxon>
        <taxon>Magnoliopsida</taxon>
        <taxon>Liliopsida</taxon>
        <taxon>Poales</taxon>
        <taxon>Poaceae</taxon>
        <taxon>PACMAD clade</taxon>
        <taxon>Panicoideae</taxon>
        <taxon>Andropogonodae</taxon>
        <taxon>Paspaleae</taxon>
        <taxon>Paspalinae</taxon>
        <taxon>Paspalum</taxon>
    </lineage>
</organism>
<dbReference type="Pfam" id="PF13041">
    <property type="entry name" value="PPR_2"/>
    <property type="match status" value="1"/>
</dbReference>
<dbReference type="PANTHER" id="PTHR47926">
    <property type="entry name" value="PENTATRICOPEPTIDE REPEAT-CONTAINING PROTEIN"/>
    <property type="match status" value="1"/>
</dbReference>
<dbReference type="InterPro" id="IPR046960">
    <property type="entry name" value="PPR_At4g14850-like_plant"/>
</dbReference>
<dbReference type="PROSITE" id="PS51375">
    <property type="entry name" value="PPR"/>
    <property type="match status" value="2"/>
</dbReference>
<dbReference type="InterPro" id="IPR011990">
    <property type="entry name" value="TPR-like_helical_dom_sf"/>
</dbReference>
<dbReference type="InterPro" id="IPR046849">
    <property type="entry name" value="E2_motif"/>
</dbReference>
<dbReference type="NCBIfam" id="TIGR00756">
    <property type="entry name" value="PPR"/>
    <property type="match status" value="3"/>
</dbReference>
<evidence type="ECO:0000256" key="4">
    <source>
        <dbReference type="PROSITE-ProRule" id="PRU00708"/>
    </source>
</evidence>
<keyword evidence="2" id="KW-0809">Transit peptide</keyword>
<dbReference type="Pfam" id="PF01535">
    <property type="entry name" value="PPR"/>
    <property type="match status" value="3"/>
</dbReference>
<feature type="repeat" description="PPR" evidence="4">
    <location>
        <begin position="354"/>
        <end position="388"/>
    </location>
</feature>
<dbReference type="EMBL" id="CP144752">
    <property type="protein sequence ID" value="WVZ90250.1"/>
    <property type="molecule type" value="Genomic_DNA"/>
</dbReference>
<proteinExistence type="inferred from homology"/>
<gene>
    <name evidence="5" type="ORF">U9M48_036566</name>
</gene>
<reference evidence="5 6" key="1">
    <citation type="submission" date="2024-02" db="EMBL/GenBank/DDBJ databases">
        <title>High-quality chromosome-scale genome assembly of Pensacola bahiagrass (Paspalum notatum Flugge var. saurae).</title>
        <authorList>
            <person name="Vega J.M."/>
            <person name="Podio M."/>
            <person name="Orjuela J."/>
            <person name="Siena L.A."/>
            <person name="Pessino S.C."/>
            <person name="Combes M.C."/>
            <person name="Mariac C."/>
            <person name="Albertini E."/>
            <person name="Pupilli F."/>
            <person name="Ortiz J.P.A."/>
            <person name="Leblanc O."/>
        </authorList>
    </citation>
    <scope>NUCLEOTIDE SEQUENCE [LARGE SCALE GENOMIC DNA]</scope>
    <source>
        <strain evidence="5">R1</strain>
        <tissue evidence="5">Leaf</tissue>
    </source>
</reference>
<dbReference type="Gene3D" id="1.25.40.10">
    <property type="entry name" value="Tetratricopeptide repeat domain"/>
    <property type="match status" value="5"/>
</dbReference>